<evidence type="ECO:0000313" key="2">
    <source>
        <dbReference type="EMBL" id="KAG1783770.1"/>
    </source>
</evidence>
<feature type="region of interest" description="Disordered" evidence="1">
    <location>
        <begin position="489"/>
        <end position="557"/>
    </location>
</feature>
<reference evidence="2" key="1">
    <citation type="journal article" date="2020" name="New Phytol.">
        <title>Comparative genomics reveals dynamic genome evolution in host specialist ectomycorrhizal fungi.</title>
        <authorList>
            <person name="Lofgren L.A."/>
            <person name="Nguyen N.H."/>
            <person name="Vilgalys R."/>
            <person name="Ruytinx J."/>
            <person name="Liao H.L."/>
            <person name="Branco S."/>
            <person name="Kuo A."/>
            <person name="LaButti K."/>
            <person name="Lipzen A."/>
            <person name="Andreopoulos W."/>
            <person name="Pangilinan J."/>
            <person name="Riley R."/>
            <person name="Hundley H."/>
            <person name="Na H."/>
            <person name="Barry K."/>
            <person name="Grigoriev I.V."/>
            <person name="Stajich J.E."/>
            <person name="Kennedy P.G."/>
        </authorList>
    </citation>
    <scope>NUCLEOTIDE SEQUENCE</scope>
    <source>
        <strain evidence="2">DOB743</strain>
    </source>
</reference>
<feature type="compositionally biased region" description="Low complexity" evidence="1">
    <location>
        <begin position="503"/>
        <end position="514"/>
    </location>
</feature>
<proteinExistence type="predicted"/>
<organism evidence="2 3">
    <name type="scientific">Suillus placidus</name>
    <dbReference type="NCBI Taxonomy" id="48579"/>
    <lineage>
        <taxon>Eukaryota</taxon>
        <taxon>Fungi</taxon>
        <taxon>Dikarya</taxon>
        <taxon>Basidiomycota</taxon>
        <taxon>Agaricomycotina</taxon>
        <taxon>Agaricomycetes</taxon>
        <taxon>Agaricomycetidae</taxon>
        <taxon>Boletales</taxon>
        <taxon>Suillineae</taxon>
        <taxon>Suillaceae</taxon>
        <taxon>Suillus</taxon>
    </lineage>
</organism>
<evidence type="ECO:0000313" key="3">
    <source>
        <dbReference type="Proteomes" id="UP000714275"/>
    </source>
</evidence>
<evidence type="ECO:0000256" key="1">
    <source>
        <dbReference type="SAM" id="MobiDB-lite"/>
    </source>
</evidence>
<dbReference type="Pfam" id="PF20414">
    <property type="entry name" value="DUF6698"/>
    <property type="match status" value="1"/>
</dbReference>
<dbReference type="Proteomes" id="UP000714275">
    <property type="component" value="Unassembled WGS sequence"/>
</dbReference>
<feature type="compositionally biased region" description="Acidic residues" evidence="1">
    <location>
        <begin position="20"/>
        <end position="30"/>
    </location>
</feature>
<name>A0A9P7A8Z5_9AGAM</name>
<accession>A0A9P7A8Z5</accession>
<comment type="caution">
    <text evidence="2">The sequence shown here is derived from an EMBL/GenBank/DDBJ whole genome shotgun (WGS) entry which is preliminary data.</text>
</comment>
<dbReference type="EMBL" id="JABBWD010000001">
    <property type="protein sequence ID" value="KAG1783770.1"/>
    <property type="molecule type" value="Genomic_DNA"/>
</dbReference>
<dbReference type="InterPro" id="IPR046521">
    <property type="entry name" value="DUF6698"/>
</dbReference>
<dbReference type="OrthoDB" id="2857391at2759"/>
<gene>
    <name evidence="2" type="ORF">EV702DRAFT_1190788</name>
</gene>
<keyword evidence="3" id="KW-1185">Reference proteome</keyword>
<dbReference type="AlphaFoldDB" id="A0A9P7A8Z5"/>
<protein>
    <submittedName>
        <fullName evidence="2">Uncharacterized protein</fullName>
    </submittedName>
</protein>
<feature type="region of interest" description="Disordered" evidence="1">
    <location>
        <begin position="1"/>
        <end position="32"/>
    </location>
</feature>
<sequence>MPHRDSDGEDFEAELNAVSDAEDSDSEGLSDNDLGMLRAVLTVPQPDAPMHEVRKALETAQQAYNTLRDYFTLSATVPARSRNRTLKKTSALNMKITSQGKIYALFYHFWVIPGVFPTTPQPDVDPRSPSRWASPEAKLDGSMAELYQCVPQDLHKSMEKYTVFDSLFRAAVSAERSNIVHTIKSCAGIIFSDLKLDPSLFASQTDVRKRDNEDLLALLKRNGNGEYIRLAPVLFTRPDVMSADEFLKSPVLVKIIRVEIFGKKVLSGKIKGQKARGQRCNAQCITEGLIAGAAVMARFLLTHDPEFTATGAETKINYQADYDFYLERLFKRTPWACSVMNFFNKEVFNITSQSHAPASDDSYTIPQPRTWEDDLLDELDAPIITQVSTPTTRTPSPAASPAIVDVTSSYHTSMSINQGQSVSTTSQLQLGVSRLSLGNHELPVSGTHSASSRQSRLPVVEPPIPVTHSATSRQFLLPVAEPLVPVTHSASSHQSRLPVPEPSVSVSMTHSSSSFQAQLPVPEPPFVSEPDKATRVTRHGGTRVVAPTKARKGKGKR</sequence>